<evidence type="ECO:0000313" key="2">
    <source>
        <dbReference type="Proteomes" id="UP000007029"/>
    </source>
</evidence>
<dbReference type="KEGG" id="rde:RD1_0811"/>
<gene>
    <name evidence="1" type="ordered locus">RD1_0811</name>
</gene>
<keyword evidence="2" id="KW-1185">Reference proteome</keyword>
<reference evidence="1 2" key="1">
    <citation type="journal article" date="2007" name="J. Bacteriol.">
        <title>The complete genome sequence of Roseobacter denitrificans reveals a mixotrophic rather than photosynthetic metabolism.</title>
        <authorList>
            <person name="Swingley W.D."/>
            <person name="Sadekar S."/>
            <person name="Mastrian S.D."/>
            <person name="Matthies H.J."/>
            <person name="Hao J."/>
            <person name="Ramos H."/>
            <person name="Acharya C.R."/>
            <person name="Conrad A.L."/>
            <person name="Taylor H.L."/>
            <person name="Dejesa L.C."/>
            <person name="Shah M.K."/>
            <person name="O'huallachain M.E."/>
            <person name="Lince M.T."/>
            <person name="Blankenship R.E."/>
            <person name="Beatty J.T."/>
            <person name="Touchman J.W."/>
        </authorList>
    </citation>
    <scope>NUCLEOTIDE SEQUENCE [LARGE SCALE GENOMIC DNA]</scope>
    <source>
        <strain evidence="2">ATCC 33942 / OCh 114</strain>
    </source>
</reference>
<proteinExistence type="predicted"/>
<accession>Q16C04</accession>
<dbReference type="AlphaFoldDB" id="Q16C04"/>
<dbReference type="Proteomes" id="UP000007029">
    <property type="component" value="Chromosome"/>
</dbReference>
<protein>
    <submittedName>
        <fullName evidence="1">Uncharacterized protein</fullName>
    </submittedName>
</protein>
<dbReference type="HOGENOM" id="CLU_3332429_0_0_5"/>
<evidence type="ECO:0000313" key="1">
    <source>
        <dbReference type="EMBL" id="ABG30489.1"/>
    </source>
</evidence>
<name>Q16C04_ROSDO</name>
<organism evidence="1 2">
    <name type="scientific">Roseobacter denitrificans (strain ATCC 33942 / OCh 114)</name>
    <name type="common">Erythrobacter sp. (strain OCh 114)</name>
    <name type="synonym">Roseobacter denitrificans</name>
    <dbReference type="NCBI Taxonomy" id="375451"/>
    <lineage>
        <taxon>Bacteria</taxon>
        <taxon>Pseudomonadati</taxon>
        <taxon>Pseudomonadota</taxon>
        <taxon>Alphaproteobacteria</taxon>
        <taxon>Rhodobacterales</taxon>
        <taxon>Roseobacteraceae</taxon>
        <taxon>Roseobacter</taxon>
    </lineage>
</organism>
<dbReference type="EMBL" id="CP000362">
    <property type="protein sequence ID" value="ABG30489.1"/>
    <property type="molecule type" value="Genomic_DNA"/>
</dbReference>
<sequence length="38" mass="4202">MAKTVFHVHGNAEAERVMFKGSSGDLWSFSFSNASRLV</sequence>